<evidence type="ECO:0000313" key="2">
    <source>
        <dbReference type="EMBL" id="QKW48132.1"/>
    </source>
</evidence>
<dbReference type="AlphaFoldDB" id="A0A7H8N146"/>
<evidence type="ECO:0000313" key="3">
    <source>
        <dbReference type="Proteomes" id="UP000509345"/>
    </source>
</evidence>
<feature type="transmembrane region" description="Helical" evidence="1">
    <location>
        <begin position="51"/>
        <end position="73"/>
    </location>
</feature>
<feature type="transmembrane region" description="Helical" evidence="1">
    <location>
        <begin position="12"/>
        <end position="39"/>
    </location>
</feature>
<accession>A0A7H8N146</accession>
<gene>
    <name evidence="2" type="ORF">HUT09_36990</name>
</gene>
<sequence length="152" mass="14912">MSLSVLAATDVVIAAGPVLGSVGISGLTLATGLVLLLGLRGSDRVKLDRDKAGGIGIGFGTLAIAAGDLWGSVVKGISEVPTSLIQGSGMGNIGLGGIALALTITTFLPGWKRLIWPALLGISAGVIYGQAGGIWGIGVGLVLKLASIVGAL</sequence>
<name>A0A7H8N146_STRMI</name>
<dbReference type="RefSeq" id="WP_176145975.1">
    <property type="nucleotide sequence ID" value="NZ_CP054928.1"/>
</dbReference>
<dbReference type="GeneID" id="87636853"/>
<keyword evidence="2" id="KW-0614">Plasmid</keyword>
<keyword evidence="1" id="KW-1133">Transmembrane helix</keyword>
<geneLocation type="plasmid" evidence="2 3">
    <name>unnamed2</name>
</geneLocation>
<keyword evidence="1" id="KW-0812">Transmembrane</keyword>
<organism evidence="2 3">
    <name type="scientific">Streptomyces microflavus</name>
    <name type="common">Streptomyces lipmanii</name>
    <dbReference type="NCBI Taxonomy" id="1919"/>
    <lineage>
        <taxon>Bacteria</taxon>
        <taxon>Bacillati</taxon>
        <taxon>Actinomycetota</taxon>
        <taxon>Actinomycetes</taxon>
        <taxon>Kitasatosporales</taxon>
        <taxon>Streptomycetaceae</taxon>
        <taxon>Streptomyces</taxon>
    </lineage>
</organism>
<feature type="transmembrane region" description="Helical" evidence="1">
    <location>
        <begin position="118"/>
        <end position="143"/>
    </location>
</feature>
<reference evidence="2 3" key="1">
    <citation type="submission" date="2020-06" db="EMBL/GenBank/DDBJ databases">
        <title>Genome mining for natural products.</title>
        <authorList>
            <person name="Zhang B."/>
            <person name="Shi J."/>
            <person name="Ge H."/>
        </authorList>
    </citation>
    <scope>NUCLEOTIDE SEQUENCE [LARGE SCALE GENOMIC DNA]</scope>
    <source>
        <strain evidence="2 3">NA06532</strain>
        <plasmid evidence="2 3">unnamed2</plasmid>
    </source>
</reference>
<protein>
    <submittedName>
        <fullName evidence="2">Uncharacterized protein</fullName>
    </submittedName>
</protein>
<dbReference type="EMBL" id="CP054928">
    <property type="protein sequence ID" value="QKW48132.1"/>
    <property type="molecule type" value="Genomic_DNA"/>
</dbReference>
<dbReference type="Proteomes" id="UP000509345">
    <property type="component" value="Plasmid unnamed2"/>
</dbReference>
<proteinExistence type="predicted"/>
<keyword evidence="1" id="KW-0472">Membrane</keyword>
<evidence type="ECO:0000256" key="1">
    <source>
        <dbReference type="SAM" id="Phobius"/>
    </source>
</evidence>
<feature type="transmembrane region" description="Helical" evidence="1">
    <location>
        <begin position="93"/>
        <end position="111"/>
    </location>
</feature>